<dbReference type="RefSeq" id="WP_108737700.1">
    <property type="nucleotide sequence ID" value="NZ_CP020919.1"/>
</dbReference>
<dbReference type="AlphaFoldDB" id="A0A2S1LQX9"/>
<protein>
    <recommendedName>
        <fullName evidence="4">DUF4258 domain-containing protein</fullName>
    </recommendedName>
</protein>
<evidence type="ECO:0000313" key="3">
    <source>
        <dbReference type="Proteomes" id="UP000244677"/>
    </source>
</evidence>
<keyword evidence="1" id="KW-0472">Membrane</keyword>
<dbReference type="KEGG" id="fki:FK004_13485"/>
<feature type="transmembrane region" description="Helical" evidence="1">
    <location>
        <begin position="7"/>
        <end position="25"/>
    </location>
</feature>
<keyword evidence="1" id="KW-1133">Transmembrane helix</keyword>
<keyword evidence="3" id="KW-1185">Reference proteome</keyword>
<name>A0A2S1LQX9_9FLAO</name>
<proteinExistence type="predicted"/>
<dbReference type="Proteomes" id="UP000244677">
    <property type="component" value="Chromosome"/>
</dbReference>
<organism evidence="2 3">
    <name type="scientific">Flavobacterium kingsejongi</name>
    <dbReference type="NCBI Taxonomy" id="1678728"/>
    <lineage>
        <taxon>Bacteria</taxon>
        <taxon>Pseudomonadati</taxon>
        <taxon>Bacteroidota</taxon>
        <taxon>Flavobacteriia</taxon>
        <taxon>Flavobacteriales</taxon>
        <taxon>Flavobacteriaceae</taxon>
        <taxon>Flavobacterium</taxon>
    </lineage>
</organism>
<evidence type="ECO:0008006" key="4">
    <source>
        <dbReference type="Google" id="ProtNLM"/>
    </source>
</evidence>
<sequence length="128" mass="14912">MKFYQRLAYYLFGLLLGTMFLVFFFKGKTQGTDTEYCYLPNCRVLKDLRSKPFHYSEEATAQINQKIADTADIRKTLRYGDVDFSKSNVPFENGKLYVVEGKNTANEPIIIEVINYQDRAVLKDIKKE</sequence>
<evidence type="ECO:0000256" key="1">
    <source>
        <dbReference type="SAM" id="Phobius"/>
    </source>
</evidence>
<dbReference type="OrthoDB" id="1466970at2"/>
<dbReference type="EMBL" id="CP020919">
    <property type="protein sequence ID" value="AWG26165.1"/>
    <property type="molecule type" value="Genomic_DNA"/>
</dbReference>
<evidence type="ECO:0000313" key="2">
    <source>
        <dbReference type="EMBL" id="AWG26165.1"/>
    </source>
</evidence>
<accession>A0A2S1LQX9</accession>
<gene>
    <name evidence="2" type="ORF">FK004_13485</name>
</gene>
<keyword evidence="1" id="KW-0812">Transmembrane</keyword>
<reference evidence="2 3" key="1">
    <citation type="submission" date="2017-04" db="EMBL/GenBank/DDBJ databases">
        <title>Complete genome sequence of Flavobacterium kingsejong AJ004.</title>
        <authorList>
            <person name="Lee P.C."/>
        </authorList>
    </citation>
    <scope>NUCLEOTIDE SEQUENCE [LARGE SCALE GENOMIC DNA]</scope>
    <source>
        <strain evidence="2 3">AJ004</strain>
    </source>
</reference>